<dbReference type="GO" id="GO:0005765">
    <property type="term" value="C:lysosomal membrane"/>
    <property type="evidence" value="ECO:0007669"/>
    <property type="project" value="UniProtKB-SubCell"/>
</dbReference>
<keyword evidence="4" id="KW-0458">Lysosome</keyword>
<dbReference type="Proteomes" id="UP001152795">
    <property type="component" value="Unassembled WGS sequence"/>
</dbReference>
<dbReference type="PANTHER" id="PTHR21146:SF0">
    <property type="entry name" value="BLOC-1-RELATED COMPLEX SUBUNIT 8"/>
    <property type="match status" value="1"/>
</dbReference>
<dbReference type="GO" id="GO:0099078">
    <property type="term" value="C:BORC complex"/>
    <property type="evidence" value="ECO:0007669"/>
    <property type="project" value="TreeGrafter"/>
</dbReference>
<dbReference type="InterPro" id="IPR013087">
    <property type="entry name" value="Znf_C2H2_type"/>
</dbReference>
<dbReference type="Pfam" id="PF10167">
    <property type="entry name" value="BORCS8"/>
    <property type="match status" value="1"/>
</dbReference>
<keyword evidence="3" id="KW-0472">Membrane</keyword>
<dbReference type="PROSITE" id="PS00028">
    <property type="entry name" value="ZINC_FINGER_C2H2_1"/>
    <property type="match status" value="1"/>
</dbReference>
<organism evidence="5 6">
    <name type="scientific">Paramuricea clavata</name>
    <name type="common">Red gorgonian</name>
    <name type="synonym">Violescent sea-whip</name>
    <dbReference type="NCBI Taxonomy" id="317549"/>
    <lineage>
        <taxon>Eukaryota</taxon>
        <taxon>Metazoa</taxon>
        <taxon>Cnidaria</taxon>
        <taxon>Anthozoa</taxon>
        <taxon>Octocorallia</taxon>
        <taxon>Malacalcyonacea</taxon>
        <taxon>Plexauridae</taxon>
        <taxon>Paramuricea</taxon>
    </lineage>
</organism>
<comment type="similarity">
    <text evidence="2">Belongs to the BORCS8 family.</text>
</comment>
<comment type="subcellular location">
    <subcellularLocation>
        <location evidence="1">Lysosome membrane</location>
    </subcellularLocation>
</comment>
<sequence>MAHLLSETDVKVTRVADKLSETVHLMLNDPSTGLYRIQEHVKRSVPTLVEKKVELQNLQSNIQGASYDLDYSLKTVKSINWNPHYTIIQECLKSAIASKTNLQRQESAETSAASYQEPIPQEECLDGPEQDTIEGFICPVCMKVWPNQEELIAHWAETHDSSANDTDE</sequence>
<dbReference type="AlphaFoldDB" id="A0A7D9DRU3"/>
<evidence type="ECO:0000313" key="6">
    <source>
        <dbReference type="Proteomes" id="UP001152795"/>
    </source>
</evidence>
<evidence type="ECO:0000256" key="3">
    <source>
        <dbReference type="ARBA" id="ARBA00023136"/>
    </source>
</evidence>
<evidence type="ECO:0000256" key="4">
    <source>
        <dbReference type="ARBA" id="ARBA00023228"/>
    </source>
</evidence>
<dbReference type="OrthoDB" id="10044187at2759"/>
<dbReference type="InterPro" id="IPR019320">
    <property type="entry name" value="BORCS8"/>
</dbReference>
<protein>
    <submittedName>
        <fullName evidence="5">BLOC-1-related complex subunit 8 homolog isoform X2</fullName>
    </submittedName>
</protein>
<comment type="caution">
    <text evidence="5">The sequence shown here is derived from an EMBL/GenBank/DDBJ whole genome shotgun (WGS) entry which is preliminary data.</text>
</comment>
<gene>
    <name evidence="5" type="ORF">PACLA_8A025011</name>
</gene>
<dbReference type="EMBL" id="CACRXK020002056">
    <property type="protein sequence ID" value="CAB3992451.1"/>
    <property type="molecule type" value="Genomic_DNA"/>
</dbReference>
<evidence type="ECO:0000313" key="5">
    <source>
        <dbReference type="EMBL" id="CAB3992451.1"/>
    </source>
</evidence>
<keyword evidence="6" id="KW-1185">Reference proteome</keyword>
<reference evidence="5" key="1">
    <citation type="submission" date="2020-04" db="EMBL/GenBank/DDBJ databases">
        <authorList>
            <person name="Alioto T."/>
            <person name="Alioto T."/>
            <person name="Gomez Garrido J."/>
        </authorList>
    </citation>
    <scope>NUCLEOTIDE SEQUENCE</scope>
    <source>
        <strain evidence="5">A484AB</strain>
    </source>
</reference>
<accession>A0A7D9DRU3</accession>
<proteinExistence type="inferred from homology"/>
<evidence type="ECO:0000256" key="1">
    <source>
        <dbReference type="ARBA" id="ARBA00004656"/>
    </source>
</evidence>
<name>A0A7D9DRU3_PARCT</name>
<evidence type="ECO:0000256" key="2">
    <source>
        <dbReference type="ARBA" id="ARBA00010463"/>
    </source>
</evidence>
<dbReference type="PANTHER" id="PTHR21146">
    <property type="entry name" value="MEF2B PROTEIN"/>
    <property type="match status" value="1"/>
</dbReference>